<comment type="subcellular location">
    <subcellularLocation>
        <location evidence="1">Membrane</location>
        <topology evidence="1">Multi-pass membrane protein</topology>
    </subcellularLocation>
</comment>
<feature type="transmembrane region" description="Helical" evidence="6">
    <location>
        <begin position="55"/>
        <end position="76"/>
    </location>
</feature>
<dbReference type="AlphaFoldDB" id="A0A7N5P9V5"/>
<evidence type="ECO:0000256" key="2">
    <source>
        <dbReference type="ARBA" id="ARBA00006840"/>
    </source>
</evidence>
<evidence type="ECO:0000256" key="1">
    <source>
        <dbReference type="ARBA" id="ARBA00004141"/>
    </source>
</evidence>
<dbReference type="PRINTS" id="PR00259">
    <property type="entry name" value="TMFOUR"/>
</dbReference>
<dbReference type="Proteomes" id="UP000008912">
    <property type="component" value="Unassembled WGS sequence"/>
</dbReference>
<evidence type="ECO:0000256" key="5">
    <source>
        <dbReference type="ARBA" id="ARBA00023136"/>
    </source>
</evidence>
<evidence type="ECO:0000256" key="4">
    <source>
        <dbReference type="ARBA" id="ARBA00022989"/>
    </source>
</evidence>
<name>A0A7N5P9V5_AILME</name>
<dbReference type="GeneTree" id="ENSGT00940000156832"/>
<comment type="similarity">
    <text evidence="2">Belongs to the tetraspanin (TM4SF) family.</text>
</comment>
<accession>A0A7N5P9V5</accession>
<proteinExistence type="inferred from homology"/>
<dbReference type="InParanoid" id="A0A7N5P9V5"/>
<evidence type="ECO:0000313" key="8">
    <source>
        <dbReference type="Proteomes" id="UP000008912"/>
    </source>
</evidence>
<keyword evidence="5 6" id="KW-0472">Membrane</keyword>
<keyword evidence="8" id="KW-1185">Reference proteome</keyword>
<dbReference type="PANTHER" id="PTHR19282">
    <property type="entry name" value="TETRASPANIN"/>
    <property type="match status" value="1"/>
</dbReference>
<feature type="transmembrane region" description="Helical" evidence="6">
    <location>
        <begin position="12"/>
        <end position="35"/>
    </location>
</feature>
<dbReference type="GO" id="GO:0005886">
    <property type="term" value="C:plasma membrane"/>
    <property type="evidence" value="ECO:0007669"/>
    <property type="project" value="TreeGrafter"/>
</dbReference>
<reference evidence="7" key="3">
    <citation type="submission" date="2025-09" db="UniProtKB">
        <authorList>
            <consortium name="Ensembl"/>
        </authorList>
    </citation>
    <scope>IDENTIFICATION</scope>
</reference>
<keyword evidence="4 6" id="KW-1133">Transmembrane helix</keyword>
<organism evidence="7 8">
    <name type="scientific">Ailuropoda melanoleuca</name>
    <name type="common">Giant panda</name>
    <dbReference type="NCBI Taxonomy" id="9646"/>
    <lineage>
        <taxon>Eukaryota</taxon>
        <taxon>Metazoa</taxon>
        <taxon>Chordata</taxon>
        <taxon>Craniata</taxon>
        <taxon>Vertebrata</taxon>
        <taxon>Euteleostomi</taxon>
        <taxon>Mammalia</taxon>
        <taxon>Eutheria</taxon>
        <taxon>Laurasiatheria</taxon>
        <taxon>Carnivora</taxon>
        <taxon>Caniformia</taxon>
        <taxon>Ursidae</taxon>
        <taxon>Ailuropoda</taxon>
    </lineage>
</organism>
<evidence type="ECO:0000256" key="3">
    <source>
        <dbReference type="ARBA" id="ARBA00022692"/>
    </source>
</evidence>
<protein>
    <recommendedName>
        <fullName evidence="9">Tetraspanin</fullName>
    </recommendedName>
</protein>
<evidence type="ECO:0000313" key="7">
    <source>
        <dbReference type="Ensembl" id="ENSAMEP00000043947.1"/>
    </source>
</evidence>
<evidence type="ECO:0008006" key="9">
    <source>
        <dbReference type="Google" id="ProtNLM"/>
    </source>
</evidence>
<evidence type="ECO:0000256" key="6">
    <source>
        <dbReference type="SAM" id="Phobius"/>
    </source>
</evidence>
<dbReference type="PANTHER" id="PTHR19282:SF456">
    <property type="entry name" value="CD63 MOLECULE"/>
    <property type="match status" value="1"/>
</dbReference>
<keyword evidence="3 6" id="KW-0812">Transmembrane</keyword>
<reference evidence="7 8" key="1">
    <citation type="journal article" date="2010" name="Nature">
        <title>The sequence and de novo assembly of the giant panda genome.</title>
        <authorList>
            <person name="Li R."/>
            <person name="Fan W."/>
            <person name="Tian G."/>
            <person name="Zhu H."/>
            <person name="He L."/>
            <person name="Cai J."/>
            <person name="Huang Q."/>
            <person name="Cai Q."/>
            <person name="Li B."/>
            <person name="Bai Y."/>
            <person name="Zhang Z."/>
            <person name="Zhang Y."/>
            <person name="Wang W."/>
            <person name="Li J."/>
            <person name="Wei F."/>
            <person name="Li H."/>
            <person name="Jian M."/>
            <person name="Li J."/>
            <person name="Zhang Z."/>
            <person name="Nielsen R."/>
            <person name="Li D."/>
            <person name="Gu W."/>
            <person name="Yang Z."/>
            <person name="Xuan Z."/>
            <person name="Ryder O.A."/>
            <person name="Leung F.C."/>
            <person name="Zhou Y."/>
            <person name="Cao J."/>
            <person name="Sun X."/>
            <person name="Fu Y."/>
            <person name="Fang X."/>
            <person name="Guo X."/>
            <person name="Wang B."/>
            <person name="Hou R."/>
            <person name="Shen F."/>
            <person name="Mu B."/>
            <person name="Ni P."/>
            <person name="Lin R."/>
            <person name="Qian W."/>
            <person name="Wang G."/>
            <person name="Yu C."/>
            <person name="Nie W."/>
            <person name="Wang J."/>
            <person name="Wu Z."/>
            <person name="Liang H."/>
            <person name="Min J."/>
            <person name="Wu Q."/>
            <person name="Cheng S."/>
            <person name="Ruan J."/>
            <person name="Wang M."/>
            <person name="Shi Z."/>
            <person name="Wen M."/>
            <person name="Liu B."/>
            <person name="Ren X."/>
            <person name="Zheng H."/>
            <person name="Dong D."/>
            <person name="Cook K."/>
            <person name="Shan G."/>
            <person name="Zhang H."/>
            <person name="Kosiol C."/>
            <person name="Xie X."/>
            <person name="Lu Z."/>
            <person name="Zheng H."/>
            <person name="Li Y."/>
            <person name="Steiner C.C."/>
            <person name="Lam T.T."/>
            <person name="Lin S."/>
            <person name="Zhang Q."/>
            <person name="Li G."/>
            <person name="Tian J."/>
            <person name="Gong T."/>
            <person name="Liu H."/>
            <person name="Zhang D."/>
            <person name="Fang L."/>
            <person name="Ye C."/>
            <person name="Zhang J."/>
            <person name="Hu W."/>
            <person name="Xu A."/>
            <person name="Ren Y."/>
            <person name="Zhang G."/>
            <person name="Bruford M.W."/>
            <person name="Li Q."/>
            <person name="Ma L."/>
            <person name="Guo Y."/>
            <person name="An N."/>
            <person name="Hu Y."/>
            <person name="Zheng Y."/>
            <person name="Shi Y."/>
            <person name="Li Z."/>
            <person name="Liu Q."/>
            <person name="Chen Y."/>
            <person name="Zhao J."/>
            <person name="Qu N."/>
            <person name="Zhao S."/>
            <person name="Tian F."/>
            <person name="Wang X."/>
            <person name="Wang H."/>
            <person name="Xu L."/>
            <person name="Liu X."/>
            <person name="Vinar T."/>
            <person name="Wang Y."/>
            <person name="Lam T.W."/>
            <person name="Yiu S.M."/>
            <person name="Liu S."/>
            <person name="Zhang H."/>
            <person name="Li D."/>
            <person name="Huang Y."/>
            <person name="Wang X."/>
            <person name="Yang G."/>
            <person name="Jiang Z."/>
            <person name="Wang J."/>
            <person name="Qin N."/>
            <person name="Li L."/>
            <person name="Li J."/>
            <person name="Bolund L."/>
            <person name="Kristiansen K."/>
            <person name="Wong G.K."/>
            <person name="Olson M."/>
            <person name="Zhang X."/>
            <person name="Li S."/>
            <person name="Yang H."/>
            <person name="Wang J."/>
            <person name="Wang J."/>
        </authorList>
    </citation>
    <scope>NUCLEOTIDE SEQUENCE [LARGE SCALE GENOMIC DNA]</scope>
</reference>
<dbReference type="PROSITE" id="PS00421">
    <property type="entry name" value="TM4_1"/>
    <property type="match status" value="1"/>
</dbReference>
<dbReference type="Pfam" id="PF00335">
    <property type="entry name" value="Tetraspanin"/>
    <property type="match status" value="1"/>
</dbReference>
<dbReference type="Ensembl" id="ENSAMET00000038858.1">
    <property type="protein sequence ID" value="ENSAMEP00000043947.1"/>
    <property type="gene ID" value="ENSAMEG00000025158.1"/>
</dbReference>
<sequence>MAVSGGMKCVKFLVFIFNFLFWIAGIALIGLGIYVQVQMNKSVVISNASSSGVPIVLLIVGAVIFVVSFFGCCGAWKENYCMVTTLPVSCFPPSPHPLRPMPLLNPAPSYVAGCGTGLYAAFSIDSASGAPFVYPLFLTAPVYKGLLYFCNVNKKILKFNWVVQEAPGLVSGATPFPTLIAVIVGFDCDSWRH</sequence>
<reference evidence="7" key="2">
    <citation type="submission" date="2025-08" db="UniProtKB">
        <authorList>
            <consortium name="Ensembl"/>
        </authorList>
    </citation>
    <scope>IDENTIFICATION</scope>
</reference>
<dbReference type="InterPro" id="IPR018499">
    <property type="entry name" value="Tetraspanin/Peripherin"/>
</dbReference>
<dbReference type="InterPro" id="IPR018503">
    <property type="entry name" value="Tetraspanin_CS"/>
</dbReference>